<dbReference type="FunFam" id="3.90.400.10:FF:000001">
    <property type="entry name" value="Maltase A3, isoform A"/>
    <property type="match status" value="1"/>
</dbReference>
<evidence type="ECO:0000259" key="10">
    <source>
        <dbReference type="SMART" id="SM00642"/>
    </source>
</evidence>
<name>A0A9N9RIX2_9DIPT</name>
<keyword evidence="8" id="KW-0472">Membrane</keyword>
<dbReference type="PANTHER" id="PTHR10357:SF179">
    <property type="entry name" value="NEUTRAL AND BASIC AMINO ACID TRANSPORT PROTEIN RBAT"/>
    <property type="match status" value="1"/>
</dbReference>
<feature type="signal peptide" evidence="9">
    <location>
        <begin position="1"/>
        <end position="19"/>
    </location>
</feature>
<dbReference type="InterPro" id="IPR045857">
    <property type="entry name" value="O16G_dom_2"/>
</dbReference>
<feature type="transmembrane region" description="Helical" evidence="8">
    <location>
        <begin position="563"/>
        <end position="589"/>
    </location>
</feature>
<evidence type="ECO:0000256" key="2">
    <source>
        <dbReference type="ARBA" id="ARBA00008061"/>
    </source>
</evidence>
<dbReference type="AlphaFoldDB" id="A0A9N9RIX2"/>
<dbReference type="Pfam" id="PF00128">
    <property type="entry name" value="Alpha-amylase"/>
    <property type="match status" value="1"/>
</dbReference>
<evidence type="ECO:0000256" key="8">
    <source>
        <dbReference type="SAM" id="Phobius"/>
    </source>
</evidence>
<evidence type="ECO:0000256" key="1">
    <source>
        <dbReference type="ARBA" id="ARBA00001657"/>
    </source>
</evidence>
<dbReference type="EC" id="3.2.1.20" evidence="3"/>
<reference evidence="11" key="2">
    <citation type="submission" date="2022-10" db="EMBL/GenBank/DDBJ databases">
        <authorList>
            <consortium name="ENA_rothamsted_submissions"/>
            <consortium name="culmorum"/>
            <person name="King R."/>
        </authorList>
    </citation>
    <scope>NUCLEOTIDE SEQUENCE</scope>
</reference>
<dbReference type="GO" id="GO:0004558">
    <property type="term" value="F:alpha-1,4-glucosidase activity"/>
    <property type="evidence" value="ECO:0007669"/>
    <property type="project" value="UniProtKB-EC"/>
</dbReference>
<protein>
    <recommendedName>
        <fullName evidence="3">alpha-glucosidase</fullName>
        <ecNumber evidence="3">3.2.1.20</ecNumber>
    </recommendedName>
</protein>
<feature type="domain" description="Glycosyl hydrolase family 13 catalytic" evidence="10">
    <location>
        <begin position="33"/>
        <end position="474"/>
    </location>
</feature>
<evidence type="ECO:0000313" key="12">
    <source>
        <dbReference type="Proteomes" id="UP001153620"/>
    </source>
</evidence>
<sequence>MALKDLFILLAIAIIGLHCEDDKEWWRTATFYQIYPRSFMDTTGNGIGDIQGMIRRLDHLKDAGFDTFWLSPIFKSPQVDTGYDVSDYYQIEPDYGTMEDFDNLVKKAKELGIRLMLDFIPNHTSDLHDWFQRSKNNETEYRDFYVWHDGHPNPIPGEQPLLPNNWLSVFGGPAWTWVETRQQYYLHQFYPQQPDLNYRHDKVREEMSAMLKFYIDKGVSGYRLDAINHLYEDDQFRDEPHSDHLEEGQEPKYYDDLQHIHTKDLNDTFLFVYNWRDMIDKYRAEKNITTDILVMTEAYASTYDTMRYYRSPTDRNVRGAHMPFNFQLIFNFWSDAKSEHVRNGIFEWLKNMPEGESANWVAGSHDHSRVGSRVAPEKIHMVNTVVLTLPGASITYYGEEIGMHDNNDVPNWDGRNKNRTPMQWNGGNGAGFTSRRYNDTWLPIHPNYHTINLQSQREKQVSTYKYFQSLTKLRKGRVIREGSFDFQIINEYVFGYTREFKDEEGYLIIINTSGMEQHVSLSNFTTLGNDTLRVLTAAPNSRFKVGEFVGKNDVTLGLYDAVVFHYTASASSIVLSIKLLLSSIFVFLFN</sequence>
<dbReference type="SMART" id="SM00642">
    <property type="entry name" value="Aamy"/>
    <property type="match status" value="1"/>
</dbReference>
<comment type="similarity">
    <text evidence="2">Belongs to the glycosyl hydrolase 13 family.</text>
</comment>
<dbReference type="GO" id="GO:0005975">
    <property type="term" value="P:carbohydrate metabolic process"/>
    <property type="evidence" value="ECO:0007669"/>
    <property type="project" value="InterPro"/>
</dbReference>
<dbReference type="PANTHER" id="PTHR10357">
    <property type="entry name" value="ALPHA-AMYLASE FAMILY MEMBER"/>
    <property type="match status" value="1"/>
</dbReference>
<dbReference type="Gene3D" id="2.60.40.1180">
    <property type="entry name" value="Golgi alpha-mannosidase II"/>
    <property type="match status" value="1"/>
</dbReference>
<dbReference type="InterPro" id="IPR006047">
    <property type="entry name" value="GH13_cat_dom"/>
</dbReference>
<dbReference type="InterPro" id="IPR013780">
    <property type="entry name" value="Glyco_hydro_b"/>
</dbReference>
<keyword evidence="8" id="KW-0812">Transmembrane</keyword>
<dbReference type="Gene3D" id="3.90.400.10">
    <property type="entry name" value="Oligo-1,6-glucosidase, Domain 2"/>
    <property type="match status" value="1"/>
</dbReference>
<accession>A0A9N9RIX2</accession>
<evidence type="ECO:0000256" key="7">
    <source>
        <dbReference type="ARBA" id="ARBA00023295"/>
    </source>
</evidence>
<evidence type="ECO:0000256" key="4">
    <source>
        <dbReference type="ARBA" id="ARBA00022729"/>
    </source>
</evidence>
<keyword evidence="5" id="KW-0378">Hydrolase</keyword>
<feature type="chain" id="PRO_5040277156" description="alpha-glucosidase" evidence="9">
    <location>
        <begin position="20"/>
        <end position="590"/>
    </location>
</feature>
<keyword evidence="7" id="KW-0326">Glycosidase</keyword>
<evidence type="ECO:0000256" key="9">
    <source>
        <dbReference type="SAM" id="SignalP"/>
    </source>
</evidence>
<keyword evidence="4 9" id="KW-0732">Signal</keyword>
<dbReference type="EMBL" id="OU895877">
    <property type="protein sequence ID" value="CAG9797675.1"/>
    <property type="molecule type" value="Genomic_DNA"/>
</dbReference>
<evidence type="ECO:0000256" key="5">
    <source>
        <dbReference type="ARBA" id="ARBA00022801"/>
    </source>
</evidence>
<evidence type="ECO:0000256" key="6">
    <source>
        <dbReference type="ARBA" id="ARBA00023180"/>
    </source>
</evidence>
<reference evidence="11" key="1">
    <citation type="submission" date="2022-01" db="EMBL/GenBank/DDBJ databases">
        <authorList>
            <person name="King R."/>
        </authorList>
    </citation>
    <scope>NUCLEOTIDE SEQUENCE</scope>
</reference>
<dbReference type="Proteomes" id="UP001153620">
    <property type="component" value="Chromosome 1"/>
</dbReference>
<dbReference type="OrthoDB" id="1740265at2759"/>
<dbReference type="Gene3D" id="3.20.20.80">
    <property type="entry name" value="Glycosidases"/>
    <property type="match status" value="1"/>
</dbReference>
<organism evidence="11 12">
    <name type="scientific">Chironomus riparius</name>
    <dbReference type="NCBI Taxonomy" id="315576"/>
    <lineage>
        <taxon>Eukaryota</taxon>
        <taxon>Metazoa</taxon>
        <taxon>Ecdysozoa</taxon>
        <taxon>Arthropoda</taxon>
        <taxon>Hexapoda</taxon>
        <taxon>Insecta</taxon>
        <taxon>Pterygota</taxon>
        <taxon>Neoptera</taxon>
        <taxon>Endopterygota</taxon>
        <taxon>Diptera</taxon>
        <taxon>Nematocera</taxon>
        <taxon>Chironomoidea</taxon>
        <taxon>Chironomidae</taxon>
        <taxon>Chironominae</taxon>
        <taxon>Chironomus</taxon>
    </lineage>
</organism>
<evidence type="ECO:0000313" key="11">
    <source>
        <dbReference type="EMBL" id="CAG9797675.1"/>
    </source>
</evidence>
<dbReference type="SUPFAM" id="SSF51445">
    <property type="entry name" value="(Trans)glycosidases"/>
    <property type="match status" value="1"/>
</dbReference>
<dbReference type="InterPro" id="IPR017853">
    <property type="entry name" value="GH"/>
</dbReference>
<gene>
    <name evidence="11" type="ORF">CHIRRI_LOCUS664</name>
</gene>
<proteinExistence type="inferred from homology"/>
<keyword evidence="8" id="KW-1133">Transmembrane helix</keyword>
<evidence type="ECO:0000256" key="3">
    <source>
        <dbReference type="ARBA" id="ARBA00012741"/>
    </source>
</evidence>
<keyword evidence="6" id="KW-0325">Glycoprotein</keyword>
<keyword evidence="12" id="KW-1185">Reference proteome</keyword>
<comment type="catalytic activity">
    <reaction evidence="1">
        <text>Hydrolysis of terminal, non-reducing (1-&gt;4)-linked alpha-D-glucose residues with release of alpha-D-glucose.</text>
        <dbReference type="EC" id="3.2.1.20"/>
    </reaction>
</comment>